<comment type="caution">
    <text evidence="12">The sequence shown here is derived from an EMBL/GenBank/DDBJ whole genome shotgun (WGS) entry which is preliminary data.</text>
</comment>
<evidence type="ECO:0000256" key="6">
    <source>
        <dbReference type="ARBA" id="ARBA00022960"/>
    </source>
</evidence>
<evidence type="ECO:0000256" key="8">
    <source>
        <dbReference type="ARBA" id="ARBA00023316"/>
    </source>
</evidence>
<comment type="pathway">
    <text evidence="1 9">Cell wall biogenesis; peptidoglycan biosynthesis.</text>
</comment>
<keyword evidence="6 9" id="KW-0133">Cell shape</keyword>
<dbReference type="PROSITE" id="PS52029">
    <property type="entry name" value="LD_TPASE"/>
    <property type="match status" value="1"/>
</dbReference>
<organism evidence="12 13">
    <name type="scientific">Frankia umida</name>
    <dbReference type="NCBI Taxonomy" id="573489"/>
    <lineage>
        <taxon>Bacteria</taxon>
        <taxon>Bacillati</taxon>
        <taxon>Actinomycetota</taxon>
        <taxon>Actinomycetes</taxon>
        <taxon>Frankiales</taxon>
        <taxon>Frankiaceae</taxon>
        <taxon>Frankia</taxon>
    </lineage>
</organism>
<dbReference type="PANTHER" id="PTHR30582">
    <property type="entry name" value="L,D-TRANSPEPTIDASE"/>
    <property type="match status" value="1"/>
</dbReference>
<accession>A0ABT0JYH9</accession>
<name>A0ABT0JYH9_9ACTN</name>
<keyword evidence="8 9" id="KW-0961">Cell wall biogenesis/degradation</keyword>
<dbReference type="InterPro" id="IPR005490">
    <property type="entry name" value="LD_TPept_cat_dom"/>
</dbReference>
<evidence type="ECO:0000256" key="9">
    <source>
        <dbReference type="PROSITE-ProRule" id="PRU01373"/>
    </source>
</evidence>
<dbReference type="InterPro" id="IPR038063">
    <property type="entry name" value="Transpep_catalytic_dom"/>
</dbReference>
<proteinExistence type="inferred from homology"/>
<dbReference type="Pfam" id="PF03734">
    <property type="entry name" value="YkuD"/>
    <property type="match status" value="1"/>
</dbReference>
<evidence type="ECO:0000313" key="12">
    <source>
        <dbReference type="EMBL" id="MCK9876354.1"/>
    </source>
</evidence>
<dbReference type="InterPro" id="IPR050979">
    <property type="entry name" value="LD-transpeptidase"/>
</dbReference>
<gene>
    <name evidence="12" type="ORF">MXD59_11305</name>
</gene>
<feature type="active site" description="Proton donor/acceptor" evidence="9">
    <location>
        <position position="198"/>
    </location>
</feature>
<dbReference type="EMBL" id="JALKFT010000009">
    <property type="protein sequence ID" value="MCK9876354.1"/>
    <property type="molecule type" value="Genomic_DNA"/>
</dbReference>
<feature type="region of interest" description="Disordered" evidence="10">
    <location>
        <begin position="1"/>
        <end position="39"/>
    </location>
</feature>
<dbReference type="CDD" id="cd16913">
    <property type="entry name" value="YkuD_like"/>
    <property type="match status" value="1"/>
</dbReference>
<keyword evidence="7 9" id="KW-0573">Peptidoglycan synthesis</keyword>
<protein>
    <submittedName>
        <fullName evidence="12">L,D-transpeptidase</fullName>
    </submittedName>
</protein>
<feature type="active site" description="Nucleophile" evidence="9">
    <location>
        <position position="214"/>
    </location>
</feature>
<comment type="similarity">
    <text evidence="2">Belongs to the YkuD family.</text>
</comment>
<dbReference type="Proteomes" id="UP001201873">
    <property type="component" value="Unassembled WGS sequence"/>
</dbReference>
<keyword evidence="5" id="KW-0378">Hydrolase</keyword>
<keyword evidence="13" id="KW-1185">Reference proteome</keyword>
<evidence type="ECO:0000256" key="10">
    <source>
        <dbReference type="SAM" id="MobiDB-lite"/>
    </source>
</evidence>
<evidence type="ECO:0000256" key="5">
    <source>
        <dbReference type="ARBA" id="ARBA00022801"/>
    </source>
</evidence>
<evidence type="ECO:0000256" key="4">
    <source>
        <dbReference type="ARBA" id="ARBA00022679"/>
    </source>
</evidence>
<evidence type="ECO:0000256" key="7">
    <source>
        <dbReference type="ARBA" id="ARBA00022984"/>
    </source>
</evidence>
<dbReference type="SUPFAM" id="SSF141523">
    <property type="entry name" value="L,D-transpeptidase catalytic domain-like"/>
    <property type="match status" value="1"/>
</dbReference>
<feature type="compositionally biased region" description="Polar residues" evidence="10">
    <location>
        <begin position="1"/>
        <end position="25"/>
    </location>
</feature>
<reference evidence="12 13" key="1">
    <citation type="submission" date="2022-04" db="EMBL/GenBank/DDBJ databases">
        <title>Genome diversity in the genus Frankia.</title>
        <authorList>
            <person name="Carlos-Shanley C."/>
            <person name="Hahn D."/>
        </authorList>
    </citation>
    <scope>NUCLEOTIDE SEQUENCE [LARGE SCALE GENOMIC DNA]</scope>
    <source>
        <strain evidence="12 13">Ag45/Mut15</strain>
    </source>
</reference>
<evidence type="ECO:0000256" key="3">
    <source>
        <dbReference type="ARBA" id="ARBA00022676"/>
    </source>
</evidence>
<dbReference type="PANTHER" id="PTHR30582:SF24">
    <property type="entry name" value="L,D-TRANSPEPTIDASE ERFK_SRFK-RELATED"/>
    <property type="match status" value="1"/>
</dbReference>
<evidence type="ECO:0000259" key="11">
    <source>
        <dbReference type="PROSITE" id="PS52029"/>
    </source>
</evidence>
<evidence type="ECO:0000256" key="2">
    <source>
        <dbReference type="ARBA" id="ARBA00005992"/>
    </source>
</evidence>
<keyword evidence="4" id="KW-0808">Transferase</keyword>
<evidence type="ECO:0000256" key="1">
    <source>
        <dbReference type="ARBA" id="ARBA00004752"/>
    </source>
</evidence>
<dbReference type="Gene3D" id="2.40.440.10">
    <property type="entry name" value="L,D-transpeptidase catalytic domain-like"/>
    <property type="match status" value="1"/>
</dbReference>
<sequence>MTACSGSSVEHRSTTTPSPQAGTSQPPARPGASAAGSDTAARLVAHATGPSITWYTAPERDAVGGQLTNPNQEGAPLVFAVRQRRDDGWLRVMLPVRPNGSQGWVRIGDVRVTTTPYALVVDRTAHRLTVTREGQVVVRLPVGIGTGSTPTPSGAFYLTELLRPGDPNGPWGPYAFGLSGFSDVITTFNGGGGIIGLHGTNHPELVGTDVSMGCIRLRNSDIEALARLIPVGTPISIHG</sequence>
<feature type="domain" description="L,D-TPase catalytic" evidence="11">
    <location>
        <begin position="117"/>
        <end position="238"/>
    </location>
</feature>
<evidence type="ECO:0000313" key="13">
    <source>
        <dbReference type="Proteomes" id="UP001201873"/>
    </source>
</evidence>
<keyword evidence="3" id="KW-0328">Glycosyltransferase</keyword>